<dbReference type="EMBL" id="JBHPBY010000302">
    <property type="protein sequence ID" value="MFC1852358.1"/>
    <property type="molecule type" value="Genomic_DNA"/>
</dbReference>
<feature type="transmembrane region" description="Helical" evidence="1">
    <location>
        <begin position="167"/>
        <end position="189"/>
    </location>
</feature>
<name>A0ABV6Z238_UNCC1</name>
<dbReference type="Gene3D" id="6.10.340.10">
    <property type="match status" value="1"/>
</dbReference>
<gene>
    <name evidence="3" type="ORF">ACFL27_19340</name>
</gene>
<keyword evidence="4" id="KW-1185">Reference proteome</keyword>
<dbReference type="PROSITE" id="PS50885">
    <property type="entry name" value="HAMP"/>
    <property type="match status" value="1"/>
</dbReference>
<sequence length="429" mass="47698">MFGTRFMAISLKFTLTISILLVVLVPISEYVSYSQLSDTISRNLRTKGSAITQNVASTCTNAIIGHDYTFLKYAIDETKKHDPDVVYGIIMKEDNTVMASTEEQQADTPLNDPTAVLAGKSQELGFVDIPEKSVKEFFAPIFINKDRFGTIRFGFSTASLKKARNNAIITAVVKALVFILIFNIAAFALSKKITFPIKQLVQDAATISSGNLDKEIQVASSDEVGLLAHAFEKMRTSLKVQIKEIAKKAMGLEGELDVFALPDLLQLVCSSRRTGQLFLENPTEKGQIYVDQGEIIHALLGKSLEGREAIYKFFNWTSGSFKFEPGPVEIERSIKLGWQHLIMEGARHTDEMDRIKQIIPSPDIVVTVVDNPPEGVDEIKLTVEELQVSILVQGAKKVSEILEESNFDEFETYQMLYRLISAGLLKVSD</sequence>
<keyword evidence="1" id="KW-0472">Membrane</keyword>
<dbReference type="InterPro" id="IPR003660">
    <property type="entry name" value="HAMP_dom"/>
</dbReference>
<dbReference type="SMART" id="SM00304">
    <property type="entry name" value="HAMP"/>
    <property type="match status" value="1"/>
</dbReference>
<dbReference type="SUPFAM" id="SSF158472">
    <property type="entry name" value="HAMP domain-like"/>
    <property type="match status" value="1"/>
</dbReference>
<dbReference type="Pfam" id="PF00672">
    <property type="entry name" value="HAMP"/>
    <property type="match status" value="1"/>
</dbReference>
<accession>A0ABV6Z238</accession>
<dbReference type="InterPro" id="IPR025497">
    <property type="entry name" value="PatA-like_N"/>
</dbReference>
<organism evidence="3 4">
    <name type="scientific">candidate division CSSED10-310 bacterium</name>
    <dbReference type="NCBI Taxonomy" id="2855610"/>
    <lineage>
        <taxon>Bacteria</taxon>
        <taxon>Bacteria division CSSED10-310</taxon>
    </lineage>
</organism>
<keyword evidence="1" id="KW-1133">Transmembrane helix</keyword>
<dbReference type="CDD" id="cd06225">
    <property type="entry name" value="HAMP"/>
    <property type="match status" value="1"/>
</dbReference>
<proteinExistence type="predicted"/>
<evidence type="ECO:0000256" key="1">
    <source>
        <dbReference type="SAM" id="Phobius"/>
    </source>
</evidence>
<dbReference type="PANTHER" id="PTHR36304:SF4">
    <property type="entry name" value="DUF4388 DOMAIN-CONTAINING PROTEIN"/>
    <property type="match status" value="1"/>
</dbReference>
<evidence type="ECO:0000313" key="3">
    <source>
        <dbReference type="EMBL" id="MFC1852358.1"/>
    </source>
</evidence>
<dbReference type="PANTHER" id="PTHR36304">
    <property type="entry name" value="DOMAIN GTPASE-ACTIVATING PROTEIN, PUTATIVE-RELATED-RELATED"/>
    <property type="match status" value="1"/>
</dbReference>
<comment type="caution">
    <text evidence="3">The sequence shown here is derived from an EMBL/GenBank/DDBJ whole genome shotgun (WGS) entry which is preliminary data.</text>
</comment>
<dbReference type="Pfam" id="PF14332">
    <property type="entry name" value="DUF4388"/>
    <property type="match status" value="1"/>
</dbReference>
<reference evidence="3 4" key="1">
    <citation type="submission" date="2024-09" db="EMBL/GenBank/DDBJ databases">
        <title>Laminarin stimulates single cell rates of sulfate reduction while oxygen inhibits transcriptomic activity in coastal marine sediment.</title>
        <authorList>
            <person name="Lindsay M."/>
            <person name="Orcutt B."/>
            <person name="Emerson D."/>
            <person name="Stepanauskas R."/>
            <person name="D'Angelo T."/>
        </authorList>
    </citation>
    <scope>NUCLEOTIDE SEQUENCE [LARGE SCALE GENOMIC DNA]</scope>
    <source>
        <strain evidence="3">SAG AM-311-K15</strain>
    </source>
</reference>
<evidence type="ECO:0000313" key="4">
    <source>
        <dbReference type="Proteomes" id="UP001594351"/>
    </source>
</evidence>
<dbReference type="Proteomes" id="UP001594351">
    <property type="component" value="Unassembled WGS sequence"/>
</dbReference>
<feature type="transmembrane region" description="Helical" evidence="1">
    <location>
        <begin position="6"/>
        <end position="27"/>
    </location>
</feature>
<feature type="domain" description="HAMP" evidence="2">
    <location>
        <begin position="191"/>
        <end position="243"/>
    </location>
</feature>
<protein>
    <submittedName>
        <fullName evidence="3">DUF4388 domain-containing protein</fullName>
    </submittedName>
</protein>
<evidence type="ECO:0000259" key="2">
    <source>
        <dbReference type="PROSITE" id="PS50885"/>
    </source>
</evidence>
<keyword evidence="1" id="KW-0812">Transmembrane</keyword>